<dbReference type="GO" id="GO:0008270">
    <property type="term" value="F:zinc ion binding"/>
    <property type="evidence" value="ECO:0007669"/>
    <property type="project" value="UniProtKB-KW"/>
</dbReference>
<dbReference type="GO" id="GO:0003676">
    <property type="term" value="F:nucleic acid binding"/>
    <property type="evidence" value="ECO:0007669"/>
    <property type="project" value="InterPro"/>
</dbReference>
<protein>
    <recommendedName>
        <fullName evidence="3">CCHC-type domain-containing protein</fullName>
    </recommendedName>
</protein>
<dbReference type="Gene3D" id="4.10.60.10">
    <property type="entry name" value="Zinc finger, CCHC-type"/>
    <property type="match status" value="1"/>
</dbReference>
<dbReference type="PANTHER" id="PTHR33054:SF9">
    <property type="entry name" value="CCHC-TYPE DOMAIN-CONTAINING PROTEIN"/>
    <property type="match status" value="1"/>
</dbReference>
<keyword evidence="1" id="KW-0863">Zinc-finger</keyword>
<keyword evidence="1" id="KW-0479">Metal-binding</keyword>
<dbReference type="Pfam" id="PF00098">
    <property type="entry name" value="zf-CCHC"/>
    <property type="match status" value="1"/>
</dbReference>
<keyword evidence="5" id="KW-1185">Reference proteome</keyword>
<dbReference type="PANTHER" id="PTHR33054">
    <property type="entry name" value="CCHC-TYPE DOMAIN-CONTAINING PROTEIN"/>
    <property type="match status" value="1"/>
</dbReference>
<evidence type="ECO:0000256" key="2">
    <source>
        <dbReference type="SAM" id="MobiDB-lite"/>
    </source>
</evidence>
<keyword evidence="1" id="KW-0862">Zinc</keyword>
<evidence type="ECO:0000313" key="4">
    <source>
        <dbReference type="EMBL" id="KAG5610064.1"/>
    </source>
</evidence>
<evidence type="ECO:0000313" key="5">
    <source>
        <dbReference type="Proteomes" id="UP000824120"/>
    </source>
</evidence>
<proteinExistence type="predicted"/>
<name>A0A9J5ZDZ5_SOLCO</name>
<dbReference type="SUPFAM" id="SSF57756">
    <property type="entry name" value="Retrovirus zinc finger-like domains"/>
    <property type="match status" value="1"/>
</dbReference>
<dbReference type="PROSITE" id="PS50158">
    <property type="entry name" value="ZF_CCHC"/>
    <property type="match status" value="1"/>
</dbReference>
<dbReference type="AlphaFoldDB" id="A0A9J5ZDZ5"/>
<organism evidence="4 5">
    <name type="scientific">Solanum commersonii</name>
    <name type="common">Commerson's wild potato</name>
    <name type="synonym">Commerson's nightshade</name>
    <dbReference type="NCBI Taxonomy" id="4109"/>
    <lineage>
        <taxon>Eukaryota</taxon>
        <taxon>Viridiplantae</taxon>
        <taxon>Streptophyta</taxon>
        <taxon>Embryophyta</taxon>
        <taxon>Tracheophyta</taxon>
        <taxon>Spermatophyta</taxon>
        <taxon>Magnoliopsida</taxon>
        <taxon>eudicotyledons</taxon>
        <taxon>Gunneridae</taxon>
        <taxon>Pentapetalae</taxon>
        <taxon>asterids</taxon>
        <taxon>lamiids</taxon>
        <taxon>Solanales</taxon>
        <taxon>Solanaceae</taxon>
        <taxon>Solanoideae</taxon>
        <taxon>Solaneae</taxon>
        <taxon>Solanum</taxon>
    </lineage>
</organism>
<dbReference type="EMBL" id="JACXVP010000004">
    <property type="protein sequence ID" value="KAG5610064.1"/>
    <property type="molecule type" value="Genomic_DNA"/>
</dbReference>
<dbReference type="Proteomes" id="UP000824120">
    <property type="component" value="Chromosome 4"/>
</dbReference>
<feature type="non-terminal residue" evidence="4">
    <location>
        <position position="190"/>
    </location>
</feature>
<dbReference type="InterPro" id="IPR036875">
    <property type="entry name" value="Znf_CCHC_sf"/>
</dbReference>
<evidence type="ECO:0000259" key="3">
    <source>
        <dbReference type="PROSITE" id="PS50158"/>
    </source>
</evidence>
<accession>A0A9J5ZDZ5</accession>
<feature type="region of interest" description="Disordered" evidence="2">
    <location>
        <begin position="168"/>
        <end position="190"/>
    </location>
</feature>
<gene>
    <name evidence="4" type="ORF">H5410_021345</name>
</gene>
<sequence>MLHLLPIYNIAKHFIGEPQHFQDRSLEVRKKLKDRFEEKITYEKLTYGDLISFINITGLELCTNMKLKNQLKKDNCGYTKLYAHSNEVSKKVKHHRKTYKDKHDKHHYYKRIPRKSKLDNSNTNTYWNCGKIGHHARDCRAPNKKNDKVNMLELEDEIKNKFYSILDENQTSSEGSSSEEDKFNIIYSSE</sequence>
<evidence type="ECO:0000256" key="1">
    <source>
        <dbReference type="PROSITE-ProRule" id="PRU00047"/>
    </source>
</evidence>
<reference evidence="4 5" key="1">
    <citation type="submission" date="2020-09" db="EMBL/GenBank/DDBJ databases">
        <title>De no assembly of potato wild relative species, Solanum commersonii.</title>
        <authorList>
            <person name="Cho K."/>
        </authorList>
    </citation>
    <scope>NUCLEOTIDE SEQUENCE [LARGE SCALE GENOMIC DNA]</scope>
    <source>
        <strain evidence="4">LZ3.2</strain>
        <tissue evidence="4">Leaf</tissue>
    </source>
</reference>
<dbReference type="InterPro" id="IPR001878">
    <property type="entry name" value="Znf_CCHC"/>
</dbReference>
<feature type="domain" description="CCHC-type" evidence="3">
    <location>
        <begin position="127"/>
        <end position="140"/>
    </location>
</feature>
<comment type="caution">
    <text evidence="4">The sequence shown here is derived from an EMBL/GenBank/DDBJ whole genome shotgun (WGS) entry which is preliminary data.</text>
</comment>